<dbReference type="RefSeq" id="WP_182299039.1">
    <property type="nucleotide sequence ID" value="NZ_CP041969.1"/>
</dbReference>
<proteinExistence type="predicted"/>
<dbReference type="EMBL" id="CP041969">
    <property type="protein sequence ID" value="QMV42813.1"/>
    <property type="molecule type" value="Genomic_DNA"/>
</dbReference>
<keyword evidence="2" id="KW-1185">Reference proteome</keyword>
<evidence type="ECO:0000313" key="1">
    <source>
        <dbReference type="EMBL" id="QMV42813.1"/>
    </source>
</evidence>
<evidence type="ECO:0000313" key="2">
    <source>
        <dbReference type="Proteomes" id="UP000515679"/>
    </source>
</evidence>
<evidence type="ECO:0008006" key="3">
    <source>
        <dbReference type="Google" id="ProtNLM"/>
    </source>
</evidence>
<dbReference type="Proteomes" id="UP000515679">
    <property type="component" value="Chromosome"/>
</dbReference>
<name>A0A7G5C0S9_9BACL</name>
<dbReference type="AlphaFoldDB" id="A0A7G5C0S9"/>
<reference evidence="1 2" key="1">
    <citation type="submission" date="2019-07" db="EMBL/GenBank/DDBJ databases">
        <authorList>
            <person name="Kim J.K."/>
            <person name="Cheong H.-M."/>
            <person name="Choi Y."/>
            <person name="Hwang K.J."/>
            <person name="Lee S."/>
            <person name="Choi C."/>
        </authorList>
    </citation>
    <scope>NUCLEOTIDE SEQUENCE [LARGE SCALE GENOMIC DNA]</scope>
    <source>
        <strain evidence="1 2">KS 22</strain>
    </source>
</reference>
<accession>A0A7G5C0S9</accession>
<gene>
    <name evidence="1" type="ORF">FPL14_17670</name>
</gene>
<protein>
    <recommendedName>
        <fullName evidence="3">RCK N-terminal domain-containing protein</fullName>
    </recommendedName>
</protein>
<sequence>MGNRDVVLVSAPNVAGERFMKLLKQRNIPFAAIVNNPSEYERIRALGAEHVIVVNTAKEDSWMIPEVGVGKVYLFEKSLNLCCRYVQICRSWTSRPIYVITGSHNPRNVYKSLGVDYVIHSSAQDYGFLITDDLISKN</sequence>
<dbReference type="KEGG" id="cchl:FPL14_17670"/>
<organism evidence="1 2">
    <name type="scientific">Cohnella cholangitidis</name>
    <dbReference type="NCBI Taxonomy" id="2598458"/>
    <lineage>
        <taxon>Bacteria</taxon>
        <taxon>Bacillati</taxon>
        <taxon>Bacillota</taxon>
        <taxon>Bacilli</taxon>
        <taxon>Bacillales</taxon>
        <taxon>Paenibacillaceae</taxon>
        <taxon>Cohnella</taxon>
    </lineage>
</organism>